<dbReference type="Proteomes" id="UP001054902">
    <property type="component" value="Unassembled WGS sequence"/>
</dbReference>
<dbReference type="AlphaFoldDB" id="A0AAD3CIM0"/>
<proteinExistence type="predicted"/>
<evidence type="ECO:0000313" key="3">
    <source>
        <dbReference type="Proteomes" id="UP001054902"/>
    </source>
</evidence>
<feature type="compositionally biased region" description="Polar residues" evidence="1">
    <location>
        <begin position="27"/>
        <end position="79"/>
    </location>
</feature>
<keyword evidence="3" id="KW-1185">Reference proteome</keyword>
<protein>
    <submittedName>
        <fullName evidence="2">Uncharacterized protein</fullName>
    </submittedName>
</protein>
<organism evidence="2 3">
    <name type="scientific">Chaetoceros tenuissimus</name>
    <dbReference type="NCBI Taxonomy" id="426638"/>
    <lineage>
        <taxon>Eukaryota</taxon>
        <taxon>Sar</taxon>
        <taxon>Stramenopiles</taxon>
        <taxon>Ochrophyta</taxon>
        <taxon>Bacillariophyta</taxon>
        <taxon>Coscinodiscophyceae</taxon>
        <taxon>Chaetocerotophycidae</taxon>
        <taxon>Chaetocerotales</taxon>
        <taxon>Chaetocerotaceae</taxon>
        <taxon>Chaetoceros</taxon>
    </lineage>
</organism>
<accession>A0AAD3CIM0</accession>
<evidence type="ECO:0000256" key="1">
    <source>
        <dbReference type="SAM" id="MobiDB-lite"/>
    </source>
</evidence>
<sequence>MESDQPKRESKLSLSRIKRQKRELERQANSIAAQPSGHSNSSIDEQPSGNSNSSIDEQPSGNSNSSIDEQPSGNSNSSINDEEGADHSSIDDDHSDSESSIDESKVPNAANPFLQKIIAELAAKPTNSKENISAHILGTSDFFQDRHSLKDIFHELLRFANIICQIMEDNRIDIRAFDTDDTFQKNVLSLMARYLERFAAFLPNKRLNMHLDEYPDRYADHTLLPLLFGELDFEKEDILNHALGILAAYWEGDGHTTHDPLYVSSWEDAMGNKGKKGTPNYDKKEKVADINTETIPYLEKNKEIVHNGSSPVFEISCCCPVGIRSSSFGASMMHLNGACGFKDGTLIGWGTKNEDLDIVGYRSGGNKVRMFLNSADGHGSKAEATKLDWLQRIIDRCIFKKPQAENLLSFPLALYTPNRTVSGGHRKVPELSWEEKLKKEGVRRDLLRKDKILKEEHKQVCSNGRNDPNALAVYNLHFGEMAKLPRIKALPQDSILSSPLMLHSSGMAQADGYITTKEVGIAQSNYCYNAAWTKNVGQLLGRVTYNEKGSKLCSGKGQMSYLLSVGPHFSHRREQVVVAIFYHAVFDDIGLETEFDVDFLSANIPSSWESLSDAAKLKHRQNVASWVEGQKRTRNCEEGAGLVDANEIESLLKVLKKTLTLFLSALKRKDPS</sequence>
<dbReference type="EMBL" id="BLLK01000022">
    <property type="protein sequence ID" value="GFH46747.1"/>
    <property type="molecule type" value="Genomic_DNA"/>
</dbReference>
<reference evidence="2 3" key="1">
    <citation type="journal article" date="2021" name="Sci. Rep.">
        <title>The genome of the diatom Chaetoceros tenuissimus carries an ancient integrated fragment of an extant virus.</title>
        <authorList>
            <person name="Hongo Y."/>
            <person name="Kimura K."/>
            <person name="Takaki Y."/>
            <person name="Yoshida Y."/>
            <person name="Baba S."/>
            <person name="Kobayashi G."/>
            <person name="Nagasaki K."/>
            <person name="Hano T."/>
            <person name="Tomaru Y."/>
        </authorList>
    </citation>
    <scope>NUCLEOTIDE SEQUENCE [LARGE SCALE GENOMIC DNA]</scope>
    <source>
        <strain evidence="2 3">NIES-3715</strain>
    </source>
</reference>
<comment type="caution">
    <text evidence="2">The sequence shown here is derived from an EMBL/GenBank/DDBJ whole genome shotgun (WGS) entry which is preliminary data.</text>
</comment>
<gene>
    <name evidence="2" type="ORF">CTEN210_03221</name>
</gene>
<feature type="compositionally biased region" description="Basic and acidic residues" evidence="1">
    <location>
        <begin position="1"/>
        <end position="11"/>
    </location>
</feature>
<name>A0AAD3CIM0_9STRA</name>
<feature type="region of interest" description="Disordered" evidence="1">
    <location>
        <begin position="1"/>
        <end position="107"/>
    </location>
</feature>
<evidence type="ECO:0000313" key="2">
    <source>
        <dbReference type="EMBL" id="GFH46747.1"/>
    </source>
</evidence>